<dbReference type="Pfam" id="PF02517">
    <property type="entry name" value="Rce1-like"/>
    <property type="match status" value="1"/>
</dbReference>
<feature type="domain" description="CAAX prenyl protease 2/Lysostaphin resistance protein A-like" evidence="2">
    <location>
        <begin position="5"/>
        <end position="97"/>
    </location>
</feature>
<dbReference type="GO" id="GO:0006508">
    <property type="term" value="P:proteolysis"/>
    <property type="evidence" value="ECO:0007669"/>
    <property type="project" value="UniProtKB-KW"/>
</dbReference>
<dbReference type="Proteomes" id="UP000184268">
    <property type="component" value="Unassembled WGS sequence"/>
</dbReference>
<name>A0A1M5NCN5_9GAMM</name>
<keyword evidence="4" id="KW-1185">Reference proteome</keyword>
<evidence type="ECO:0000256" key="1">
    <source>
        <dbReference type="SAM" id="Phobius"/>
    </source>
</evidence>
<keyword evidence="1" id="KW-1133">Transmembrane helix</keyword>
<feature type="transmembrane region" description="Helical" evidence="1">
    <location>
        <begin position="60"/>
        <end position="80"/>
    </location>
</feature>
<sequence length="143" mass="15989">MTQTWLTQLFLVALWEEIGWRHWLLRYFGQASTPAKALIFTGVIWTGWHLPKFALLGTQAGWLLLLLIGANGLLCALWWWSRGDLWSVAMVHAAINASFYTLASEPGFADSGAEQHLVLVLAVLGFGYAVLVCRGQRNQSTKE</sequence>
<keyword evidence="1" id="KW-0812">Transmembrane</keyword>
<dbReference type="RefSeq" id="WP_067654599.1">
    <property type="nucleotide sequence ID" value="NZ_FQXG01000001.1"/>
</dbReference>
<keyword evidence="3" id="KW-0645">Protease</keyword>
<protein>
    <submittedName>
        <fullName evidence="3">CAAX protease self-immunity</fullName>
    </submittedName>
</protein>
<feature type="transmembrane region" description="Helical" evidence="1">
    <location>
        <begin position="115"/>
        <end position="133"/>
    </location>
</feature>
<dbReference type="GO" id="GO:0080120">
    <property type="term" value="P:CAAX-box protein maturation"/>
    <property type="evidence" value="ECO:0007669"/>
    <property type="project" value="UniProtKB-ARBA"/>
</dbReference>
<gene>
    <name evidence="3" type="ORF">SAMN02745129_0997</name>
</gene>
<dbReference type="GO" id="GO:0004175">
    <property type="term" value="F:endopeptidase activity"/>
    <property type="evidence" value="ECO:0007669"/>
    <property type="project" value="UniProtKB-ARBA"/>
</dbReference>
<reference evidence="4" key="1">
    <citation type="submission" date="2016-11" db="EMBL/GenBank/DDBJ databases">
        <authorList>
            <person name="Varghese N."/>
            <person name="Submissions S."/>
        </authorList>
    </citation>
    <scope>NUCLEOTIDE SEQUENCE [LARGE SCALE GENOMIC DNA]</scope>
    <source>
        <strain evidence="4">DSM 16917</strain>
    </source>
</reference>
<dbReference type="STRING" id="299255.SAMN02745129_0997"/>
<dbReference type="EMBL" id="FQXG01000001">
    <property type="protein sequence ID" value="SHG87334.1"/>
    <property type="molecule type" value="Genomic_DNA"/>
</dbReference>
<evidence type="ECO:0000259" key="2">
    <source>
        <dbReference type="Pfam" id="PF02517"/>
    </source>
</evidence>
<dbReference type="AlphaFoldDB" id="A0A1M5NCN5"/>
<evidence type="ECO:0000313" key="3">
    <source>
        <dbReference type="EMBL" id="SHG87334.1"/>
    </source>
</evidence>
<evidence type="ECO:0000313" key="4">
    <source>
        <dbReference type="Proteomes" id="UP000184268"/>
    </source>
</evidence>
<dbReference type="InterPro" id="IPR003675">
    <property type="entry name" value="Rce1/LyrA-like_dom"/>
</dbReference>
<keyword evidence="1" id="KW-0472">Membrane</keyword>
<accession>A0A1M5NCN5</accession>
<dbReference type="OrthoDB" id="3693644at2"/>
<feature type="transmembrane region" description="Helical" evidence="1">
    <location>
        <begin position="85"/>
        <end position="103"/>
    </location>
</feature>
<proteinExistence type="predicted"/>
<organism evidence="3 4">
    <name type="scientific">Ferrimonas marina</name>
    <dbReference type="NCBI Taxonomy" id="299255"/>
    <lineage>
        <taxon>Bacteria</taxon>
        <taxon>Pseudomonadati</taxon>
        <taxon>Pseudomonadota</taxon>
        <taxon>Gammaproteobacteria</taxon>
        <taxon>Alteromonadales</taxon>
        <taxon>Ferrimonadaceae</taxon>
        <taxon>Ferrimonas</taxon>
    </lineage>
</organism>
<keyword evidence="3" id="KW-0378">Hydrolase</keyword>